<feature type="transmembrane region" description="Helical" evidence="1">
    <location>
        <begin position="40"/>
        <end position="57"/>
    </location>
</feature>
<dbReference type="OrthoDB" id="3808618at2"/>
<dbReference type="InterPro" id="IPR036691">
    <property type="entry name" value="Endo/exonu/phosph_ase_sf"/>
</dbReference>
<dbReference type="GO" id="GO:0003824">
    <property type="term" value="F:catalytic activity"/>
    <property type="evidence" value="ECO:0007669"/>
    <property type="project" value="InterPro"/>
</dbReference>
<dbReference type="EMBL" id="QYRN01000004">
    <property type="protein sequence ID" value="RIY01314.1"/>
    <property type="molecule type" value="Genomic_DNA"/>
</dbReference>
<name>A0A3A1WST5_9HYPH</name>
<gene>
    <name evidence="3" type="ORF">D3218_08075</name>
</gene>
<dbReference type="Gene3D" id="3.60.10.10">
    <property type="entry name" value="Endonuclease/exonuclease/phosphatase"/>
    <property type="match status" value="1"/>
</dbReference>
<evidence type="ECO:0000256" key="1">
    <source>
        <dbReference type="SAM" id="Phobius"/>
    </source>
</evidence>
<dbReference type="AlphaFoldDB" id="A0A3A1WST5"/>
<dbReference type="SUPFAM" id="SSF56219">
    <property type="entry name" value="DNase I-like"/>
    <property type="match status" value="1"/>
</dbReference>
<reference evidence="4" key="1">
    <citation type="submission" date="2018-09" db="EMBL/GenBank/DDBJ databases">
        <authorList>
            <person name="Tuo L."/>
        </authorList>
    </citation>
    <scope>NUCLEOTIDE SEQUENCE [LARGE SCALE GENOMIC DNA]</scope>
    <source>
        <strain evidence="4">M2BS4Y-1</strain>
    </source>
</reference>
<sequence>MFPNRGRRMLQALVALLVVALALGFLGRWSQPLDALSHFRAHLALLLLLLSALSLLVGQWAGGAIGAVAACAALASVAPYVIPMRGAAEDGTPTYTLLQMNLLWNAGDRTEALRRIAELRPDIITLQELTAEWRATLEPLRATYPYQAVCLEADGFHGDSAILSRRPFVEGSKPLCDVGDSLAAARVDLNGVVVTIASHHQLWPWPRGQWRRLDSARDTLAALPAPLLLTGDFNAVGWSAFLGAYAEATGTRVVRGIGPTWILEGVPTEIARVAGLGIDNLLASPAITIRSVERPAATASDHLPVLVRFSVAPPPAAPATSVAAR</sequence>
<evidence type="ECO:0000259" key="2">
    <source>
        <dbReference type="Pfam" id="PF03372"/>
    </source>
</evidence>
<accession>A0A3A1WST5</accession>
<keyword evidence="4" id="KW-1185">Reference proteome</keyword>
<keyword evidence="1" id="KW-1133">Transmembrane helix</keyword>
<dbReference type="Pfam" id="PF03372">
    <property type="entry name" value="Exo_endo_phos"/>
    <property type="match status" value="1"/>
</dbReference>
<feature type="domain" description="Endonuclease/exonuclease/phosphatase" evidence="2">
    <location>
        <begin position="101"/>
        <end position="302"/>
    </location>
</feature>
<feature type="transmembrane region" description="Helical" evidence="1">
    <location>
        <begin position="64"/>
        <end position="82"/>
    </location>
</feature>
<dbReference type="Proteomes" id="UP000265750">
    <property type="component" value="Unassembled WGS sequence"/>
</dbReference>
<comment type="caution">
    <text evidence="3">The sequence shown here is derived from an EMBL/GenBank/DDBJ whole genome shotgun (WGS) entry which is preliminary data.</text>
</comment>
<keyword evidence="1" id="KW-0472">Membrane</keyword>
<keyword evidence="1" id="KW-0812">Transmembrane</keyword>
<dbReference type="InterPro" id="IPR005135">
    <property type="entry name" value="Endo/exonuclease/phosphatase"/>
</dbReference>
<protein>
    <recommendedName>
        <fullName evidence="2">Endonuclease/exonuclease/phosphatase domain-containing protein</fullName>
    </recommendedName>
</protein>
<evidence type="ECO:0000313" key="4">
    <source>
        <dbReference type="Proteomes" id="UP000265750"/>
    </source>
</evidence>
<evidence type="ECO:0000313" key="3">
    <source>
        <dbReference type="EMBL" id="RIY01314.1"/>
    </source>
</evidence>
<proteinExistence type="predicted"/>
<organism evidence="3 4">
    <name type="scientific">Aureimonas flava</name>
    <dbReference type="NCBI Taxonomy" id="2320271"/>
    <lineage>
        <taxon>Bacteria</taxon>
        <taxon>Pseudomonadati</taxon>
        <taxon>Pseudomonadota</taxon>
        <taxon>Alphaproteobacteria</taxon>
        <taxon>Hyphomicrobiales</taxon>
        <taxon>Aurantimonadaceae</taxon>
        <taxon>Aureimonas</taxon>
    </lineage>
</organism>